<name>A0A1H3JRN6_9BACT</name>
<keyword evidence="3" id="KW-1185">Reference proteome</keyword>
<keyword evidence="2" id="KW-0121">Carboxypeptidase</keyword>
<accession>A0A1H3JRN6</accession>
<dbReference type="SUPFAM" id="SSF53187">
    <property type="entry name" value="Zn-dependent exopeptidases"/>
    <property type="match status" value="1"/>
</dbReference>
<sequence>MAKSKCIFLLKSITYTDYSMKSKTRMIPSFSFKSTSFSALLFLFFLFSCQNEKKEFLALDISLLEAVHEQYQEKSITERRFKHAQAMPLVKGRLDGHFVVEEIGKSVEGKEIFQMTIGDGPTKVMLWSQMHGNESTATMALFDLFNFLEAKDDDFEDLRNTLKSKLTLRFIPMVNPDGMDNWTRRNAFDIDLNRDAIKQTSPEAIVLKNARDNFSPAFGFNLHDQQVYYNVSQTEKPATISVLAPAYNYATEVNDVRKNAMQVIVGMNRVLQQIVPGQVGKYDDAFEPRAFGDNFQKWGTSTILIESGGYKDDPEKQYIRKLNFIIILNALSEIANGSHDQYVLEDYYKIPDNDLKLMDLILKNLALVKNETNYGVDLGIRRREADANDSFFVNGTIDDLGDLSVFYGFEEFDAAGMEVVQGKIYETSFKNPEEITMEKSIELLKKGFLGVKVIESLDRQSHAFPILLLKNKTEIPTGIEMGGSPNFFLAKDGKLKYAVVNGYLIDLENPATQSYRQKVM</sequence>
<gene>
    <name evidence="2" type="ORF">SAMN05444412_101118</name>
</gene>
<dbReference type="Gene3D" id="3.40.630.10">
    <property type="entry name" value="Zn peptidases"/>
    <property type="match status" value="1"/>
</dbReference>
<reference evidence="2 3" key="1">
    <citation type="submission" date="2016-10" db="EMBL/GenBank/DDBJ databases">
        <authorList>
            <person name="Varghese N."/>
            <person name="Submissions S."/>
        </authorList>
    </citation>
    <scope>NUCLEOTIDE SEQUENCE [LARGE SCALE GENOMIC DNA]</scope>
    <source>
        <strain evidence="2 3">DSM 17997</strain>
    </source>
</reference>
<keyword evidence="2" id="KW-0645">Protease</keyword>
<dbReference type="GO" id="GO:0004180">
    <property type="term" value="F:carboxypeptidase activity"/>
    <property type="evidence" value="ECO:0007669"/>
    <property type="project" value="UniProtKB-KW"/>
</dbReference>
<keyword evidence="2" id="KW-0378">Hydrolase</keyword>
<dbReference type="InterPro" id="IPR000834">
    <property type="entry name" value="Peptidase_M14"/>
</dbReference>
<feature type="domain" description="Peptidase M14" evidence="1">
    <location>
        <begin position="100"/>
        <end position="194"/>
    </location>
</feature>
<comment type="caution">
    <text evidence="2">The sequence shown here is derived from an EMBL/GenBank/DDBJ whole genome shotgun (WGS) entry which is preliminary data.</text>
</comment>
<dbReference type="Pfam" id="PF00246">
    <property type="entry name" value="Peptidase_M14"/>
    <property type="match status" value="1"/>
</dbReference>
<evidence type="ECO:0000313" key="2">
    <source>
        <dbReference type="EMBL" id="SDY42597.1"/>
    </source>
</evidence>
<dbReference type="Proteomes" id="UP000199663">
    <property type="component" value="Unassembled WGS sequence"/>
</dbReference>
<evidence type="ECO:0000259" key="1">
    <source>
        <dbReference type="Pfam" id="PF00246"/>
    </source>
</evidence>
<proteinExistence type="predicted"/>
<evidence type="ECO:0000313" key="3">
    <source>
        <dbReference type="Proteomes" id="UP000199663"/>
    </source>
</evidence>
<organism evidence="2 3">
    <name type="scientific">Rhodonellum ikkaensis</name>
    <dbReference type="NCBI Taxonomy" id="336829"/>
    <lineage>
        <taxon>Bacteria</taxon>
        <taxon>Pseudomonadati</taxon>
        <taxon>Bacteroidota</taxon>
        <taxon>Cytophagia</taxon>
        <taxon>Cytophagales</taxon>
        <taxon>Cytophagaceae</taxon>
        <taxon>Rhodonellum</taxon>
    </lineage>
</organism>
<protein>
    <submittedName>
        <fullName evidence="2">Zinc carboxypeptidase</fullName>
    </submittedName>
</protein>
<dbReference type="EMBL" id="FNQC01000001">
    <property type="protein sequence ID" value="SDY42597.1"/>
    <property type="molecule type" value="Genomic_DNA"/>
</dbReference>